<feature type="domain" description="Myb-like" evidence="5">
    <location>
        <begin position="64"/>
        <end position="114"/>
    </location>
</feature>
<comment type="subcellular location">
    <subcellularLocation>
        <location evidence="1">Nucleus</location>
    </subcellularLocation>
</comment>
<dbReference type="GO" id="GO:0003677">
    <property type="term" value="F:DNA binding"/>
    <property type="evidence" value="ECO:0007669"/>
    <property type="project" value="UniProtKB-KW"/>
</dbReference>
<evidence type="ECO:0000259" key="5">
    <source>
        <dbReference type="PROSITE" id="PS50090"/>
    </source>
</evidence>
<dbReference type="InterPro" id="IPR015495">
    <property type="entry name" value="Myb_TF_plants"/>
</dbReference>
<dbReference type="PROSITE" id="PS51294">
    <property type="entry name" value="HTH_MYB"/>
    <property type="match status" value="2"/>
</dbReference>
<feature type="domain" description="Myb-like" evidence="5">
    <location>
        <begin position="9"/>
        <end position="63"/>
    </location>
</feature>
<evidence type="ECO:0000259" key="6">
    <source>
        <dbReference type="PROSITE" id="PS51294"/>
    </source>
</evidence>
<keyword evidence="8" id="KW-1185">Reference proteome</keyword>
<dbReference type="InterPro" id="IPR001005">
    <property type="entry name" value="SANT/Myb"/>
</dbReference>
<gene>
    <name evidence="7" type="ORF">RJ641_031709</name>
</gene>
<reference evidence="7 8" key="1">
    <citation type="submission" date="2023-12" db="EMBL/GenBank/DDBJ databases">
        <title>A high-quality genome assembly for Dillenia turbinata (Dilleniales).</title>
        <authorList>
            <person name="Chanderbali A."/>
        </authorList>
    </citation>
    <scope>NUCLEOTIDE SEQUENCE [LARGE SCALE GENOMIC DNA]</scope>
    <source>
        <strain evidence="7">LSX21</strain>
        <tissue evidence="7">Leaf</tissue>
    </source>
</reference>
<feature type="domain" description="HTH myb-type" evidence="6">
    <location>
        <begin position="64"/>
        <end position="118"/>
    </location>
</feature>
<dbReference type="PANTHER" id="PTHR47999:SF96">
    <property type="entry name" value="TRANSCRIPTION REPRESSOR MYB6-LIKE"/>
    <property type="match status" value="1"/>
</dbReference>
<dbReference type="GO" id="GO:0005634">
    <property type="term" value="C:nucleus"/>
    <property type="evidence" value="ECO:0007669"/>
    <property type="project" value="UniProtKB-SubCell"/>
</dbReference>
<dbReference type="InterPro" id="IPR009057">
    <property type="entry name" value="Homeodomain-like_sf"/>
</dbReference>
<dbReference type="SUPFAM" id="SSF46689">
    <property type="entry name" value="Homeodomain-like"/>
    <property type="match status" value="1"/>
</dbReference>
<evidence type="ECO:0000313" key="8">
    <source>
        <dbReference type="Proteomes" id="UP001370490"/>
    </source>
</evidence>
<dbReference type="PROSITE" id="PS50090">
    <property type="entry name" value="MYB_LIKE"/>
    <property type="match status" value="2"/>
</dbReference>
<dbReference type="CDD" id="cd00167">
    <property type="entry name" value="SANT"/>
    <property type="match status" value="2"/>
</dbReference>
<feature type="domain" description="HTH myb-type" evidence="6">
    <location>
        <begin position="9"/>
        <end position="63"/>
    </location>
</feature>
<name>A0AAN8VYM1_9MAGN</name>
<dbReference type="Pfam" id="PF00249">
    <property type="entry name" value="Myb_DNA-binding"/>
    <property type="match status" value="2"/>
</dbReference>
<protein>
    <submittedName>
        <fullName evidence="7">SANT/Myb domain</fullName>
    </submittedName>
</protein>
<dbReference type="SMART" id="SM00717">
    <property type="entry name" value="SANT"/>
    <property type="match status" value="2"/>
</dbReference>
<evidence type="ECO:0000256" key="4">
    <source>
        <dbReference type="ARBA" id="ARBA00023242"/>
    </source>
</evidence>
<proteinExistence type="predicted"/>
<keyword evidence="3" id="KW-0238">DNA-binding</keyword>
<evidence type="ECO:0000256" key="3">
    <source>
        <dbReference type="ARBA" id="ARBA00023125"/>
    </source>
</evidence>
<evidence type="ECO:0000256" key="1">
    <source>
        <dbReference type="ARBA" id="ARBA00004123"/>
    </source>
</evidence>
<dbReference type="PANTHER" id="PTHR47999">
    <property type="entry name" value="TRANSCRIPTION FACTOR MYB8-RELATED-RELATED"/>
    <property type="match status" value="1"/>
</dbReference>
<dbReference type="EMBL" id="JBAMMX010000006">
    <property type="protein sequence ID" value="KAK6938201.1"/>
    <property type="molecule type" value="Genomic_DNA"/>
</dbReference>
<dbReference type="InterPro" id="IPR017930">
    <property type="entry name" value="Myb_dom"/>
</dbReference>
<dbReference type="AlphaFoldDB" id="A0AAN8VYM1"/>
<evidence type="ECO:0000313" key="7">
    <source>
        <dbReference type="EMBL" id="KAK6938201.1"/>
    </source>
</evidence>
<accession>A0AAN8VYM1</accession>
<keyword evidence="2" id="KW-0677">Repeat</keyword>
<dbReference type="Proteomes" id="UP001370490">
    <property type="component" value="Unassembled WGS sequence"/>
</dbReference>
<sequence length="253" mass="28791">MGKGRCRTKEGLNRGAWTAAEDKLLIDYIQKRGGFEGNWENVAKQAGLDRCGKSCRLRWLNYLRPDIKRGNITPEEEDLIISFHSLLGNRWALIAKRLPGRTDNEIKNYWNTIIRRKKRSNYRQSKQVEQELEKEISKSLIKMKPTAKSPSLTIVKPIPTKASIFTNDGHKAESEGSFISNAELDANSTLPKNGVLSVTSSEVEMENKYQNCTIEDWGLEDIIELDVSGYEFWKACYCDSTKETKVATVRIPA</sequence>
<evidence type="ECO:0000256" key="2">
    <source>
        <dbReference type="ARBA" id="ARBA00022737"/>
    </source>
</evidence>
<keyword evidence="4" id="KW-0539">Nucleus</keyword>
<dbReference type="Gene3D" id="1.10.10.60">
    <property type="entry name" value="Homeodomain-like"/>
    <property type="match status" value="2"/>
</dbReference>
<comment type="caution">
    <text evidence="7">The sequence shown here is derived from an EMBL/GenBank/DDBJ whole genome shotgun (WGS) entry which is preliminary data.</text>
</comment>
<dbReference type="FunFam" id="1.10.10.60:FF:000001">
    <property type="entry name" value="MYB-related transcription factor"/>
    <property type="match status" value="1"/>
</dbReference>
<organism evidence="7 8">
    <name type="scientific">Dillenia turbinata</name>
    <dbReference type="NCBI Taxonomy" id="194707"/>
    <lineage>
        <taxon>Eukaryota</taxon>
        <taxon>Viridiplantae</taxon>
        <taxon>Streptophyta</taxon>
        <taxon>Embryophyta</taxon>
        <taxon>Tracheophyta</taxon>
        <taxon>Spermatophyta</taxon>
        <taxon>Magnoliopsida</taxon>
        <taxon>eudicotyledons</taxon>
        <taxon>Gunneridae</taxon>
        <taxon>Pentapetalae</taxon>
        <taxon>Dilleniales</taxon>
        <taxon>Dilleniaceae</taxon>
        <taxon>Dillenia</taxon>
    </lineage>
</organism>